<feature type="transmembrane region" description="Helical" evidence="1">
    <location>
        <begin position="343"/>
        <end position="363"/>
    </location>
</feature>
<evidence type="ECO:0000313" key="3">
    <source>
        <dbReference type="EMBL" id="KAA0692509.1"/>
    </source>
</evidence>
<organism evidence="3 4">
    <name type="scientific">Halopseudomonas laoshanensis</name>
    <dbReference type="NCBI Taxonomy" id="2268758"/>
    <lineage>
        <taxon>Bacteria</taxon>
        <taxon>Pseudomonadati</taxon>
        <taxon>Pseudomonadota</taxon>
        <taxon>Gammaproteobacteria</taxon>
        <taxon>Pseudomonadales</taxon>
        <taxon>Pseudomonadaceae</taxon>
        <taxon>Halopseudomonas</taxon>
    </lineage>
</organism>
<dbReference type="InterPro" id="IPR025711">
    <property type="entry name" value="PepSY"/>
</dbReference>
<keyword evidence="1" id="KW-0472">Membrane</keyword>
<keyword evidence="4" id="KW-1185">Reference proteome</keyword>
<accession>A0A7V7GQQ2</accession>
<feature type="transmembrane region" description="Helical" evidence="1">
    <location>
        <begin position="197"/>
        <end position="217"/>
    </location>
</feature>
<dbReference type="Pfam" id="PF03413">
    <property type="entry name" value="PepSY"/>
    <property type="match status" value="2"/>
</dbReference>
<feature type="domain" description="PepSY" evidence="2">
    <location>
        <begin position="62"/>
        <end position="118"/>
    </location>
</feature>
<comment type="caution">
    <text evidence="3">The sequence shown here is derived from an EMBL/GenBank/DDBJ whole genome shotgun (WGS) entry which is preliminary data.</text>
</comment>
<reference evidence="3 4" key="1">
    <citation type="submission" date="2018-07" db="EMBL/GenBank/DDBJ databases">
        <title>Pseudomonas laoshanensis sp. nov., isolated from soil.</title>
        <authorList>
            <person name="Sun J."/>
            <person name="Yu L."/>
            <person name="Wang M."/>
            <person name="Zhang C."/>
        </authorList>
    </citation>
    <scope>NUCLEOTIDE SEQUENCE [LARGE SCALE GENOMIC DNA]</scope>
    <source>
        <strain evidence="3 4">Y22</strain>
    </source>
</reference>
<feature type="domain" description="PepSY" evidence="2">
    <location>
        <begin position="254"/>
        <end position="309"/>
    </location>
</feature>
<dbReference type="AlphaFoldDB" id="A0A7V7GQQ2"/>
<gene>
    <name evidence="3" type="ORF">DT594_15850</name>
</gene>
<dbReference type="OrthoDB" id="5294804at2"/>
<feature type="transmembrane region" description="Helical" evidence="1">
    <location>
        <begin position="145"/>
        <end position="168"/>
    </location>
</feature>
<dbReference type="PANTHER" id="PTHR34219:SF8">
    <property type="entry name" value="PEPSY DOMAIN-CONTAINING PROTEIN"/>
    <property type="match status" value="1"/>
</dbReference>
<dbReference type="PANTHER" id="PTHR34219">
    <property type="entry name" value="IRON-REGULATED INNER MEMBRANE PROTEIN-RELATED"/>
    <property type="match status" value="1"/>
</dbReference>
<protein>
    <submittedName>
        <fullName evidence="3">PepSY domain-containing protein</fullName>
    </submittedName>
</protein>
<feature type="transmembrane region" description="Helical" evidence="1">
    <location>
        <begin position="12"/>
        <end position="37"/>
    </location>
</feature>
<dbReference type="InterPro" id="IPR005625">
    <property type="entry name" value="PepSY-ass_TM"/>
</dbReference>
<sequence>MAKKSQARTWFLVHSWLALPVWFFLLIICVTGTLATVSQEIIWLANPDVRANKPSDDAQRLTHGQIIDAIDQSAPEVIVRSIRRPDEGHFALNVQATYPDGSSPTLYVNPYTGDIQGVSPQFDFRQFTRALHGWWLVPFTNGFSWGWYLVSFMALPMLVSLITGLVVYKRFWKGFLKPRLRFNQGARIFWGDFHRLSGIWSIWFIAVISITGMWFLVQAVLFDNQISISTEGVPPVIARDVVPLAASAEAVPRIGLDQAVAIAKERVPGLDVSSVSLPGYAYGHVSISGRGNYPLMFQSVEVNPYTGDVDKVRLLSDRSGLEFVTESMRPLHTGDFGGLWVKLIWFVFGLILSMMVLSGLLIWSKRTAKATAAVVSKRKPTRQSASSLEHTPVNQS</sequence>
<keyword evidence="1" id="KW-0812">Transmembrane</keyword>
<dbReference type="RefSeq" id="WP_149333721.1">
    <property type="nucleotide sequence ID" value="NZ_QOVF01000006.1"/>
</dbReference>
<evidence type="ECO:0000313" key="4">
    <source>
        <dbReference type="Proteomes" id="UP000463138"/>
    </source>
</evidence>
<dbReference type="Proteomes" id="UP000463138">
    <property type="component" value="Unassembled WGS sequence"/>
</dbReference>
<name>A0A7V7GQQ2_9GAMM</name>
<evidence type="ECO:0000259" key="2">
    <source>
        <dbReference type="Pfam" id="PF03413"/>
    </source>
</evidence>
<proteinExistence type="predicted"/>
<evidence type="ECO:0000256" key="1">
    <source>
        <dbReference type="SAM" id="Phobius"/>
    </source>
</evidence>
<keyword evidence="1" id="KW-1133">Transmembrane helix</keyword>
<dbReference type="EMBL" id="QOVF01000006">
    <property type="protein sequence ID" value="KAA0692509.1"/>
    <property type="molecule type" value="Genomic_DNA"/>
</dbReference>
<dbReference type="Pfam" id="PF03929">
    <property type="entry name" value="PepSY_TM"/>
    <property type="match status" value="1"/>
</dbReference>